<evidence type="ECO:0000313" key="2">
    <source>
        <dbReference type="Proteomes" id="UP000789901"/>
    </source>
</evidence>
<gene>
    <name evidence="1" type="ORF">GMARGA_LOCUS5923</name>
</gene>
<protein>
    <submittedName>
        <fullName evidence="1">36395_t:CDS:1</fullName>
    </submittedName>
</protein>
<name>A0ABN7UHV3_GIGMA</name>
<accession>A0ABN7UHV3</accession>
<proteinExistence type="predicted"/>
<dbReference type="Proteomes" id="UP000789901">
    <property type="component" value="Unassembled WGS sequence"/>
</dbReference>
<sequence length="49" mass="5789">MENDENDIKTLFLEADKIKPTIESLKHQNNIYIKLSNRLSEPYEIPNDL</sequence>
<organism evidence="1 2">
    <name type="scientific">Gigaspora margarita</name>
    <dbReference type="NCBI Taxonomy" id="4874"/>
    <lineage>
        <taxon>Eukaryota</taxon>
        <taxon>Fungi</taxon>
        <taxon>Fungi incertae sedis</taxon>
        <taxon>Mucoromycota</taxon>
        <taxon>Glomeromycotina</taxon>
        <taxon>Glomeromycetes</taxon>
        <taxon>Diversisporales</taxon>
        <taxon>Gigasporaceae</taxon>
        <taxon>Gigaspora</taxon>
    </lineage>
</organism>
<dbReference type="EMBL" id="CAJVQB010002592">
    <property type="protein sequence ID" value="CAG8580517.1"/>
    <property type="molecule type" value="Genomic_DNA"/>
</dbReference>
<reference evidence="1 2" key="1">
    <citation type="submission" date="2021-06" db="EMBL/GenBank/DDBJ databases">
        <authorList>
            <person name="Kallberg Y."/>
            <person name="Tangrot J."/>
            <person name="Rosling A."/>
        </authorList>
    </citation>
    <scope>NUCLEOTIDE SEQUENCE [LARGE SCALE GENOMIC DNA]</scope>
    <source>
        <strain evidence="1 2">120-4 pot B 10/14</strain>
    </source>
</reference>
<comment type="caution">
    <text evidence="1">The sequence shown here is derived from an EMBL/GenBank/DDBJ whole genome shotgun (WGS) entry which is preliminary data.</text>
</comment>
<evidence type="ECO:0000313" key="1">
    <source>
        <dbReference type="EMBL" id="CAG8580517.1"/>
    </source>
</evidence>
<keyword evidence="2" id="KW-1185">Reference proteome</keyword>